<dbReference type="InterPro" id="IPR058522">
    <property type="entry name" value="DUF8209"/>
</dbReference>
<evidence type="ECO:0000256" key="1">
    <source>
        <dbReference type="SAM" id="Phobius"/>
    </source>
</evidence>
<keyword evidence="1" id="KW-1133">Transmembrane helix</keyword>
<gene>
    <name evidence="2" type="ORF">NCTC11214_02958</name>
</gene>
<sequence length="38" mass="4342">MDTVEELGGTYFYNGLINLMAYELLLTIFVQKTLEQLG</sequence>
<accession>A0A3S5D7I6</accession>
<protein>
    <submittedName>
        <fullName evidence="2">Uncharacterized protein</fullName>
    </submittedName>
</protein>
<dbReference type="KEGG" id="sof:NCTC11214_02958"/>
<proteinExistence type="predicted"/>
<feature type="transmembrane region" description="Helical" evidence="1">
    <location>
        <begin position="12"/>
        <end position="30"/>
    </location>
</feature>
<evidence type="ECO:0000313" key="2">
    <source>
        <dbReference type="EMBL" id="VDZ59057.1"/>
    </source>
</evidence>
<dbReference type="EMBL" id="LR134117">
    <property type="protein sequence ID" value="VDZ59057.1"/>
    <property type="molecule type" value="Genomic_DNA"/>
</dbReference>
<name>A0A3S5D7I6_SEROD</name>
<keyword evidence="1" id="KW-0472">Membrane</keyword>
<dbReference type="AlphaFoldDB" id="A0A3S5D7I6"/>
<dbReference type="Pfam" id="PF26636">
    <property type="entry name" value="DUF8209"/>
    <property type="match status" value="1"/>
</dbReference>
<reference evidence="2 3" key="1">
    <citation type="submission" date="2018-12" db="EMBL/GenBank/DDBJ databases">
        <authorList>
            <consortium name="Pathogen Informatics"/>
        </authorList>
    </citation>
    <scope>NUCLEOTIDE SEQUENCE [LARGE SCALE GENOMIC DNA]</scope>
    <source>
        <strain evidence="2 3">NCTC11214</strain>
    </source>
</reference>
<dbReference type="Proteomes" id="UP000281391">
    <property type="component" value="Chromosome"/>
</dbReference>
<evidence type="ECO:0000313" key="3">
    <source>
        <dbReference type="Proteomes" id="UP000281391"/>
    </source>
</evidence>
<organism evidence="2 3">
    <name type="scientific">Serratia odorifera</name>
    <dbReference type="NCBI Taxonomy" id="618"/>
    <lineage>
        <taxon>Bacteria</taxon>
        <taxon>Pseudomonadati</taxon>
        <taxon>Pseudomonadota</taxon>
        <taxon>Gammaproteobacteria</taxon>
        <taxon>Enterobacterales</taxon>
        <taxon>Yersiniaceae</taxon>
        <taxon>Serratia</taxon>
    </lineage>
</organism>
<keyword evidence="1" id="KW-0812">Transmembrane</keyword>